<reference evidence="3 4" key="1">
    <citation type="journal article" date="2013" name="Int. J. Syst. Evol. Microbiol.">
        <title>Azospirillum humicireducens sp. nov., a nitrogen-fixing bacterium isolated from a microbial fuel cell.</title>
        <authorList>
            <person name="Zhou S."/>
            <person name="Han L."/>
            <person name="Wang Y."/>
            <person name="Yang G."/>
            <person name="Zhuang L."/>
            <person name="Hu P."/>
        </authorList>
    </citation>
    <scope>NUCLEOTIDE SEQUENCE [LARGE SCALE GENOMIC DNA]</scope>
    <source>
        <strain evidence="3 4">SgZ-5</strain>
    </source>
</reference>
<dbReference type="Pfam" id="PF01928">
    <property type="entry name" value="CYTH"/>
    <property type="match status" value="1"/>
</dbReference>
<gene>
    <name evidence="3" type="ORF">A6A40_10435</name>
</gene>
<proteinExistence type="predicted"/>
<dbReference type="KEGG" id="ahu:A6A40_10435"/>
<dbReference type="GO" id="GO:0050355">
    <property type="term" value="F:inorganic triphosphate phosphatase activity"/>
    <property type="evidence" value="ECO:0007669"/>
    <property type="project" value="InterPro"/>
</dbReference>
<dbReference type="InterPro" id="IPR039013">
    <property type="entry name" value="YgiF"/>
</dbReference>
<dbReference type="InterPro" id="IPR007899">
    <property type="entry name" value="CHAD_dom"/>
</dbReference>
<dbReference type="InterPro" id="IPR033469">
    <property type="entry name" value="CYTH-like_dom_sf"/>
</dbReference>
<dbReference type="PROSITE" id="PS51707">
    <property type="entry name" value="CYTH"/>
    <property type="match status" value="1"/>
</dbReference>
<dbReference type="Proteomes" id="UP000077405">
    <property type="component" value="Chromosome"/>
</dbReference>
<dbReference type="PROSITE" id="PS51708">
    <property type="entry name" value="CHAD"/>
    <property type="match status" value="1"/>
</dbReference>
<dbReference type="CDD" id="cd07756">
    <property type="entry name" value="CYTH-like_Pase_CHAD"/>
    <property type="match status" value="1"/>
</dbReference>
<protein>
    <submittedName>
        <fullName evidence="3">Inorganic triphosphatase</fullName>
    </submittedName>
</protein>
<dbReference type="SMART" id="SM01118">
    <property type="entry name" value="CYTH"/>
    <property type="match status" value="1"/>
</dbReference>
<organism evidence="3 4">
    <name type="scientific">Azospirillum humicireducens</name>
    <dbReference type="NCBI Taxonomy" id="1226968"/>
    <lineage>
        <taxon>Bacteria</taxon>
        <taxon>Pseudomonadati</taxon>
        <taxon>Pseudomonadota</taxon>
        <taxon>Alphaproteobacteria</taxon>
        <taxon>Rhodospirillales</taxon>
        <taxon>Azospirillaceae</taxon>
        <taxon>Azospirillum</taxon>
    </lineage>
</organism>
<evidence type="ECO:0000259" key="2">
    <source>
        <dbReference type="PROSITE" id="PS51708"/>
    </source>
</evidence>
<dbReference type="AlphaFoldDB" id="A0A168Y8R3"/>
<keyword evidence="4" id="KW-1185">Reference proteome</keyword>
<dbReference type="RefSeq" id="WP_063635351.1">
    <property type="nucleotide sequence ID" value="NZ_CP015285.1"/>
</dbReference>
<feature type="domain" description="CYTH" evidence="1">
    <location>
        <begin position="7"/>
        <end position="211"/>
    </location>
</feature>
<evidence type="ECO:0000313" key="3">
    <source>
        <dbReference type="EMBL" id="ANC92287.1"/>
    </source>
</evidence>
<name>A0A168Y8R3_9PROT</name>
<dbReference type="Gene3D" id="2.40.320.10">
    <property type="entry name" value="Hypothetical Protein Pfu-838710-001"/>
    <property type="match status" value="1"/>
</dbReference>
<dbReference type="EMBL" id="CP015285">
    <property type="protein sequence ID" value="ANC92287.1"/>
    <property type="molecule type" value="Genomic_DNA"/>
</dbReference>
<dbReference type="STRING" id="1226968.A6A40_10435"/>
<dbReference type="Gene3D" id="1.40.20.10">
    <property type="entry name" value="CHAD domain"/>
    <property type="match status" value="1"/>
</dbReference>
<evidence type="ECO:0000313" key="4">
    <source>
        <dbReference type="Proteomes" id="UP000077405"/>
    </source>
</evidence>
<dbReference type="InterPro" id="IPR023577">
    <property type="entry name" value="CYTH_domain"/>
</dbReference>
<dbReference type="Pfam" id="PF05235">
    <property type="entry name" value="CHAD"/>
    <property type="match status" value="1"/>
</dbReference>
<dbReference type="PANTHER" id="PTHR39569:SF1">
    <property type="entry name" value="INORGANIC TRIPHOSPHATASE"/>
    <property type="match status" value="1"/>
</dbReference>
<dbReference type="InterPro" id="IPR038186">
    <property type="entry name" value="CHAD_dom_sf"/>
</dbReference>
<dbReference type="GO" id="GO:0046872">
    <property type="term" value="F:metal ion binding"/>
    <property type="evidence" value="ECO:0007669"/>
    <property type="project" value="TreeGrafter"/>
</dbReference>
<dbReference type="OrthoDB" id="9777271at2"/>
<feature type="domain" description="CHAD" evidence="2">
    <location>
        <begin position="226"/>
        <end position="525"/>
    </location>
</feature>
<evidence type="ECO:0000259" key="1">
    <source>
        <dbReference type="PROSITE" id="PS51707"/>
    </source>
</evidence>
<dbReference type="SMART" id="SM00880">
    <property type="entry name" value="CHAD"/>
    <property type="match status" value="1"/>
</dbReference>
<dbReference type="PANTHER" id="PTHR39569">
    <property type="entry name" value="INORGANIC TRIPHOSPHATASE"/>
    <property type="match status" value="1"/>
</dbReference>
<accession>A0A168Y8R3</accession>
<dbReference type="SUPFAM" id="SSF55154">
    <property type="entry name" value="CYTH-like phosphatases"/>
    <property type="match status" value="1"/>
</dbReference>
<sequence>MAEADINRETELKLAAKPEDFDTLRVSPAIADRTTGPATAKTLESTYYDTEDRRLAARKVTLRVRKTGDGFVQTVKSAPDEDGLGRGEWECAVTSAAPDLTLITDAAALELLGALGESDLQPVFTTVVERTIQDVTLGEGDDAASIEVAFDRGRIRLPDGRSSDLCEVELELKSGPPAALYDLAQELTKAAPLRLEMRSKAERGHALANGGADKALKAEKLLLDPETTVEGAVARIVRACLAHMVANEAVTLAGEDPEGVHQMRVALRRLRSAIALFRPFIPATQYLWLVGEIKWLAGSLGPARDWDVFGEELLAPVRDAFHKADGHGRSAVEDLDTLAAAAEAKRLRAYEGVREAIRSDRYTAFLLGVGSWVEKRGWRDQPVSEDSVRLFQPVIGLADHLLNKRHKKAKRAGHGFAHLPVAQRHQLRIALKKLRYAVEFFRSLYDDKPVRRYIQQMAAFQDALGHLNDVATATRLLHELHDDGSRSAPGEPRAAGIVIGWHARGVADTEAALVALWHDFIDTKHFWSKPDAAV</sequence>